<dbReference type="AlphaFoldDB" id="A0A7W6C8R4"/>
<dbReference type="EMBL" id="JACIDV010000012">
    <property type="protein sequence ID" value="MBB3947755.1"/>
    <property type="molecule type" value="Genomic_DNA"/>
</dbReference>
<comment type="caution">
    <text evidence="2">The sequence shown here is derived from an EMBL/GenBank/DDBJ whole genome shotgun (WGS) entry which is preliminary data.</text>
</comment>
<evidence type="ECO:0000256" key="1">
    <source>
        <dbReference type="SAM" id="Phobius"/>
    </source>
</evidence>
<proteinExistence type="predicted"/>
<reference evidence="2 3" key="1">
    <citation type="submission" date="2020-08" db="EMBL/GenBank/DDBJ databases">
        <title>Genomic Encyclopedia of Type Strains, Phase IV (KMG-IV): sequencing the most valuable type-strain genomes for metagenomic binning, comparative biology and taxonomic classification.</title>
        <authorList>
            <person name="Goeker M."/>
        </authorList>
    </citation>
    <scope>NUCLEOTIDE SEQUENCE [LARGE SCALE GENOMIC DNA]</scope>
    <source>
        <strain evidence="2 3">DSM 26438</strain>
    </source>
</reference>
<feature type="transmembrane region" description="Helical" evidence="1">
    <location>
        <begin position="13"/>
        <end position="32"/>
    </location>
</feature>
<protein>
    <submittedName>
        <fullName evidence="2">Uncharacterized protein</fullName>
    </submittedName>
</protein>
<organism evidence="2 3">
    <name type="scientific">Rhizobium skierniewicense</name>
    <dbReference type="NCBI Taxonomy" id="984260"/>
    <lineage>
        <taxon>Bacteria</taxon>
        <taxon>Pseudomonadati</taxon>
        <taxon>Pseudomonadota</taxon>
        <taxon>Alphaproteobacteria</taxon>
        <taxon>Hyphomicrobiales</taxon>
        <taxon>Rhizobiaceae</taxon>
        <taxon>Rhizobium/Agrobacterium group</taxon>
        <taxon>Rhizobium</taxon>
    </lineage>
</organism>
<evidence type="ECO:0000313" key="2">
    <source>
        <dbReference type="EMBL" id="MBB3947755.1"/>
    </source>
</evidence>
<keyword evidence="3" id="KW-1185">Reference proteome</keyword>
<dbReference type="Proteomes" id="UP000565286">
    <property type="component" value="Unassembled WGS sequence"/>
</dbReference>
<gene>
    <name evidence="2" type="ORF">GGQ73_003726</name>
</gene>
<keyword evidence="1" id="KW-0812">Transmembrane</keyword>
<accession>A0A7W6C8R4</accession>
<evidence type="ECO:0000313" key="3">
    <source>
        <dbReference type="Proteomes" id="UP000565286"/>
    </source>
</evidence>
<name>A0A7W6C8R4_9HYPH</name>
<keyword evidence="1" id="KW-1133">Transmembrane helix</keyword>
<keyword evidence="1" id="KW-0472">Membrane</keyword>
<sequence>MANGHVAQSEMEMLVFMMILTIATSLVVEYVFMD</sequence>